<dbReference type="PROSITE" id="PS50157">
    <property type="entry name" value="ZINC_FINGER_C2H2_2"/>
    <property type="match status" value="3"/>
</dbReference>
<evidence type="ECO:0000256" key="5">
    <source>
        <dbReference type="SAM" id="MobiDB-lite"/>
    </source>
</evidence>
<keyword evidence="8" id="KW-1185">Reference proteome</keyword>
<feature type="compositionally biased region" description="Polar residues" evidence="5">
    <location>
        <begin position="182"/>
        <end position="196"/>
    </location>
</feature>
<dbReference type="InterPro" id="IPR013087">
    <property type="entry name" value="Znf_C2H2_type"/>
</dbReference>
<dbReference type="InterPro" id="IPR036236">
    <property type="entry name" value="Znf_C2H2_sf"/>
</dbReference>
<feature type="compositionally biased region" description="Basic and acidic residues" evidence="5">
    <location>
        <begin position="235"/>
        <end position="244"/>
    </location>
</feature>
<keyword evidence="2 4" id="KW-0863">Zinc-finger</keyword>
<feature type="domain" description="C2H2-type" evidence="6">
    <location>
        <begin position="282"/>
        <end position="309"/>
    </location>
</feature>
<keyword evidence="3" id="KW-0862">Zinc</keyword>
<dbReference type="EMBL" id="JASJQH010007023">
    <property type="protein sequence ID" value="KAK9720185.1"/>
    <property type="molecule type" value="Genomic_DNA"/>
</dbReference>
<dbReference type="PANTHER" id="PTHR23235">
    <property type="entry name" value="KRUEPPEL-LIKE TRANSCRIPTION FACTOR"/>
    <property type="match status" value="1"/>
</dbReference>
<feature type="domain" description="C2H2-type" evidence="6">
    <location>
        <begin position="252"/>
        <end position="281"/>
    </location>
</feature>
<dbReference type="Pfam" id="PF00096">
    <property type="entry name" value="zf-C2H2"/>
    <property type="match status" value="3"/>
</dbReference>
<feature type="region of interest" description="Disordered" evidence="5">
    <location>
        <begin position="1"/>
        <end position="82"/>
    </location>
</feature>
<evidence type="ECO:0000256" key="4">
    <source>
        <dbReference type="PROSITE-ProRule" id="PRU00042"/>
    </source>
</evidence>
<evidence type="ECO:0000256" key="1">
    <source>
        <dbReference type="ARBA" id="ARBA00022723"/>
    </source>
</evidence>
<sequence>MENAGRNQDHTGDDTSDIPSSDLFPINPSEDASLEIATSSQIHTESKNPPEINETRLGLSKSKEQTLLTIKRGSGSPTDFTRKFKRKPLISPTQKSAPETNKIRTNILPEVKVEQEFLSGFSSIELEASRILGLIGQARELRVTNEVGSIGPNSLTAEVPPSSLPNFDHIILPSSNISSLTTQPLNETLGSTSKTATPFGVNSSHQSSTFSTSSHNKSVTFEEEINSEPSSPESSLHEDLRSEEENKSGVIYRCDFPSCEKTFRRLYNLKSHTRTHTDDRPFKCGQCEQAFSRNHDLKRHQKIHSGLKPFECNGCGKKFSRMDALGRHRTKKPQCQEKPT</sequence>
<dbReference type="SUPFAM" id="SSF57667">
    <property type="entry name" value="beta-beta-alpha zinc fingers"/>
    <property type="match status" value="2"/>
</dbReference>
<proteinExistence type="predicted"/>
<evidence type="ECO:0000313" key="8">
    <source>
        <dbReference type="Proteomes" id="UP001479436"/>
    </source>
</evidence>
<feature type="domain" description="C2H2-type" evidence="6">
    <location>
        <begin position="310"/>
        <end position="339"/>
    </location>
</feature>
<feature type="region of interest" description="Disordered" evidence="5">
    <location>
        <begin position="182"/>
        <end position="244"/>
    </location>
</feature>
<accession>A0ABR2W4T9</accession>
<reference evidence="7 8" key="1">
    <citation type="submission" date="2023-04" db="EMBL/GenBank/DDBJ databases">
        <title>Genome of Basidiobolus ranarum AG-B5.</title>
        <authorList>
            <person name="Stajich J.E."/>
            <person name="Carter-House D."/>
            <person name="Gryganskyi A."/>
        </authorList>
    </citation>
    <scope>NUCLEOTIDE SEQUENCE [LARGE SCALE GENOMIC DNA]</scope>
    <source>
        <strain evidence="7 8">AG-B5</strain>
    </source>
</reference>
<dbReference type="Proteomes" id="UP001479436">
    <property type="component" value="Unassembled WGS sequence"/>
</dbReference>
<dbReference type="PROSITE" id="PS00028">
    <property type="entry name" value="ZINC_FINGER_C2H2_1"/>
    <property type="match status" value="2"/>
</dbReference>
<comment type="caution">
    <text evidence="7">The sequence shown here is derived from an EMBL/GenBank/DDBJ whole genome shotgun (WGS) entry which is preliminary data.</text>
</comment>
<name>A0ABR2W4T9_9FUNG</name>
<dbReference type="PANTHER" id="PTHR23235:SF120">
    <property type="entry name" value="KRUPPEL-LIKE FACTOR 15"/>
    <property type="match status" value="1"/>
</dbReference>
<dbReference type="SMART" id="SM00355">
    <property type="entry name" value="ZnF_C2H2"/>
    <property type="match status" value="3"/>
</dbReference>
<gene>
    <name evidence="7" type="ORF">K7432_004334</name>
</gene>
<protein>
    <recommendedName>
        <fullName evidence="6">C2H2-type domain-containing protein</fullName>
    </recommendedName>
</protein>
<feature type="compositionally biased region" description="Low complexity" evidence="5">
    <location>
        <begin position="202"/>
        <end position="218"/>
    </location>
</feature>
<evidence type="ECO:0000259" key="6">
    <source>
        <dbReference type="PROSITE" id="PS50157"/>
    </source>
</evidence>
<keyword evidence="1" id="KW-0479">Metal-binding</keyword>
<evidence type="ECO:0000256" key="2">
    <source>
        <dbReference type="ARBA" id="ARBA00022771"/>
    </source>
</evidence>
<dbReference type="Gene3D" id="3.30.160.60">
    <property type="entry name" value="Classic Zinc Finger"/>
    <property type="match status" value="3"/>
</dbReference>
<evidence type="ECO:0000256" key="3">
    <source>
        <dbReference type="ARBA" id="ARBA00022833"/>
    </source>
</evidence>
<organism evidence="7 8">
    <name type="scientific">Basidiobolus ranarum</name>
    <dbReference type="NCBI Taxonomy" id="34480"/>
    <lineage>
        <taxon>Eukaryota</taxon>
        <taxon>Fungi</taxon>
        <taxon>Fungi incertae sedis</taxon>
        <taxon>Zoopagomycota</taxon>
        <taxon>Entomophthoromycotina</taxon>
        <taxon>Basidiobolomycetes</taxon>
        <taxon>Basidiobolales</taxon>
        <taxon>Basidiobolaceae</taxon>
        <taxon>Basidiobolus</taxon>
    </lineage>
</organism>
<evidence type="ECO:0000313" key="7">
    <source>
        <dbReference type="EMBL" id="KAK9720185.1"/>
    </source>
</evidence>